<organism evidence="2 3">
    <name type="scientific">Periconia macrospinosa</name>
    <dbReference type="NCBI Taxonomy" id="97972"/>
    <lineage>
        <taxon>Eukaryota</taxon>
        <taxon>Fungi</taxon>
        <taxon>Dikarya</taxon>
        <taxon>Ascomycota</taxon>
        <taxon>Pezizomycotina</taxon>
        <taxon>Dothideomycetes</taxon>
        <taxon>Pleosporomycetidae</taxon>
        <taxon>Pleosporales</taxon>
        <taxon>Massarineae</taxon>
        <taxon>Periconiaceae</taxon>
        <taxon>Periconia</taxon>
    </lineage>
</organism>
<reference evidence="2 3" key="1">
    <citation type="journal article" date="2018" name="Sci. Rep.">
        <title>Comparative genomics provides insights into the lifestyle and reveals functional heterogeneity of dark septate endophytic fungi.</title>
        <authorList>
            <person name="Knapp D.G."/>
            <person name="Nemeth J.B."/>
            <person name="Barry K."/>
            <person name="Hainaut M."/>
            <person name="Henrissat B."/>
            <person name="Johnson J."/>
            <person name="Kuo A."/>
            <person name="Lim J.H.P."/>
            <person name="Lipzen A."/>
            <person name="Nolan M."/>
            <person name="Ohm R.A."/>
            <person name="Tamas L."/>
            <person name="Grigoriev I.V."/>
            <person name="Spatafora J.W."/>
            <person name="Nagy L.G."/>
            <person name="Kovacs G.M."/>
        </authorList>
    </citation>
    <scope>NUCLEOTIDE SEQUENCE [LARGE SCALE GENOMIC DNA]</scope>
    <source>
        <strain evidence="2 3">DSE2036</strain>
    </source>
</reference>
<dbReference type="InterPro" id="IPR027417">
    <property type="entry name" value="P-loop_NTPase"/>
</dbReference>
<dbReference type="AlphaFoldDB" id="A0A2V1CXZ0"/>
<dbReference type="Pfam" id="PF13374">
    <property type="entry name" value="TPR_10"/>
    <property type="match status" value="2"/>
</dbReference>
<dbReference type="GO" id="GO:0043531">
    <property type="term" value="F:ADP binding"/>
    <property type="evidence" value="ECO:0007669"/>
    <property type="project" value="InterPro"/>
</dbReference>
<dbReference type="Pfam" id="PF13424">
    <property type="entry name" value="TPR_12"/>
    <property type="match status" value="1"/>
</dbReference>
<dbReference type="PANTHER" id="PTHR46082">
    <property type="entry name" value="ATP/GTP-BINDING PROTEIN-RELATED"/>
    <property type="match status" value="1"/>
</dbReference>
<dbReference type="Gene3D" id="3.40.50.300">
    <property type="entry name" value="P-loop containing nucleotide triphosphate hydrolases"/>
    <property type="match status" value="1"/>
</dbReference>
<feature type="domain" description="NB-ARC" evidence="1">
    <location>
        <begin position="35"/>
        <end position="201"/>
    </location>
</feature>
<keyword evidence="3" id="KW-1185">Reference proteome</keyword>
<name>A0A2V1CXZ0_9PLEO</name>
<dbReference type="InterPro" id="IPR011990">
    <property type="entry name" value="TPR-like_helical_dom_sf"/>
</dbReference>
<evidence type="ECO:0000259" key="1">
    <source>
        <dbReference type="Pfam" id="PF00931"/>
    </source>
</evidence>
<dbReference type="InterPro" id="IPR002182">
    <property type="entry name" value="NB-ARC"/>
</dbReference>
<dbReference type="STRING" id="97972.A0A2V1CXZ0"/>
<dbReference type="EMBL" id="KZ806201">
    <property type="protein sequence ID" value="PVH90598.1"/>
    <property type="molecule type" value="Genomic_DNA"/>
</dbReference>
<evidence type="ECO:0000313" key="3">
    <source>
        <dbReference type="Proteomes" id="UP000244855"/>
    </source>
</evidence>
<evidence type="ECO:0000313" key="2">
    <source>
        <dbReference type="EMBL" id="PVH90598.1"/>
    </source>
</evidence>
<proteinExistence type="predicted"/>
<dbReference type="Pfam" id="PF00931">
    <property type="entry name" value="NB-ARC"/>
    <property type="match status" value="1"/>
</dbReference>
<dbReference type="Gene3D" id="1.25.40.10">
    <property type="entry name" value="Tetratricopeptide repeat domain"/>
    <property type="match status" value="2"/>
</dbReference>
<dbReference type="Proteomes" id="UP000244855">
    <property type="component" value="Unassembled WGS sequence"/>
</dbReference>
<sequence>MDPRQLFFAISPTVSPDFVDRPGLFAWISDNCAQVGIWVALVGPSGIGKSQLAIKYAYHVLNAEVPPLVFWVYANTQTRFEEGYRGIAERLELPGRDDPKVDVLRLVSDWLCDKRNGQWMMVLDDVDGEKVFSPPKQQEQDSLSEIIAAYVPQSCNGSVLITSRNMNVAAQLVGCDNNIKEIPVMEEDEALQLLGSKLQAEKLQRTDKDSTMELVNALDRLPLAIDQAAGYINQQADMTVPGYLRGFFVTKCASGTSDFWQDKNVPVSAVTTWQILFEHIQQKQPLAAELLSLMSFFDPDDGTEEISFDRDLNTLYASSLVTITPGVETCGMHALTQLCMQVWLSSSGSVKRYEQNFVMLLAKEFPVAACQAVTQARKTCQQLLPHIFLLYRMGPLPDRNMVHVWAQALTNAAYYLQEVRGRYEEARKLLQRASEICDKQLGMQHPTSLISVLHLARVLLSQKKYSQAEVLNWQALEGLERELGAEHFATSTSMFYLAITLYSQGKYEEANKLSWQVAEARPEMLTTTSALANWLFRRGEHNEAERLSRLAIEGWERISKAQHLDTPISASGIAHLLHVANGHAEVARAYDDFAHKLGAQHSSTVACRPRSSMLRKLTLQLLRTVIRGMC</sequence>
<dbReference type="OrthoDB" id="20872at2759"/>
<dbReference type="SUPFAM" id="SSF48452">
    <property type="entry name" value="TPR-like"/>
    <property type="match status" value="1"/>
</dbReference>
<gene>
    <name evidence="2" type="ORF">DM02DRAFT_678511</name>
</gene>
<dbReference type="PANTHER" id="PTHR46082:SF6">
    <property type="entry name" value="AAA+ ATPASE DOMAIN-CONTAINING PROTEIN-RELATED"/>
    <property type="match status" value="1"/>
</dbReference>
<accession>A0A2V1CXZ0</accession>
<protein>
    <recommendedName>
        <fullName evidence="1">NB-ARC domain-containing protein</fullName>
    </recommendedName>
</protein>
<dbReference type="InterPro" id="IPR053137">
    <property type="entry name" value="NLR-like"/>
</dbReference>
<dbReference type="SUPFAM" id="SSF52540">
    <property type="entry name" value="P-loop containing nucleoside triphosphate hydrolases"/>
    <property type="match status" value="1"/>
</dbReference>